<accession>A0A2T2N012</accession>
<sequence>MSATANFLRETGQEDDPSELVEARKMALATQGLFESCTPTMAWNYHFGDMEAFYAERFAQVNAQNALIEPQDVPAPRPKRAAAVAAPQAWKSLGRRKRQRRQ</sequence>
<evidence type="ECO:0000313" key="3">
    <source>
        <dbReference type="Proteomes" id="UP000240883"/>
    </source>
</evidence>
<gene>
    <name evidence="2" type="ORF">BS50DRAFT_641486</name>
</gene>
<organism evidence="2 3">
    <name type="scientific">Corynespora cassiicola Philippines</name>
    <dbReference type="NCBI Taxonomy" id="1448308"/>
    <lineage>
        <taxon>Eukaryota</taxon>
        <taxon>Fungi</taxon>
        <taxon>Dikarya</taxon>
        <taxon>Ascomycota</taxon>
        <taxon>Pezizomycotina</taxon>
        <taxon>Dothideomycetes</taxon>
        <taxon>Pleosporomycetidae</taxon>
        <taxon>Pleosporales</taxon>
        <taxon>Corynesporascaceae</taxon>
        <taxon>Corynespora</taxon>
    </lineage>
</organism>
<feature type="region of interest" description="Disordered" evidence="1">
    <location>
        <begin position="72"/>
        <end position="102"/>
    </location>
</feature>
<evidence type="ECO:0000256" key="1">
    <source>
        <dbReference type="SAM" id="MobiDB-lite"/>
    </source>
</evidence>
<proteinExistence type="predicted"/>
<dbReference type="Proteomes" id="UP000240883">
    <property type="component" value="Unassembled WGS sequence"/>
</dbReference>
<feature type="compositionally biased region" description="Basic residues" evidence="1">
    <location>
        <begin position="93"/>
        <end position="102"/>
    </location>
</feature>
<dbReference type="OrthoDB" id="3788720at2759"/>
<evidence type="ECO:0000313" key="2">
    <source>
        <dbReference type="EMBL" id="PSN58777.1"/>
    </source>
</evidence>
<keyword evidence="3" id="KW-1185">Reference proteome</keyword>
<dbReference type="AlphaFoldDB" id="A0A2T2N012"/>
<dbReference type="EMBL" id="KZ678198">
    <property type="protein sequence ID" value="PSN58777.1"/>
    <property type="molecule type" value="Genomic_DNA"/>
</dbReference>
<protein>
    <submittedName>
        <fullName evidence="2">Uncharacterized protein</fullName>
    </submittedName>
</protein>
<name>A0A2T2N012_CORCC</name>
<reference evidence="2 3" key="1">
    <citation type="journal article" date="2018" name="Front. Microbiol.">
        <title>Genome-Wide Analysis of Corynespora cassiicola Leaf Fall Disease Putative Effectors.</title>
        <authorList>
            <person name="Lopez D."/>
            <person name="Ribeiro S."/>
            <person name="Label P."/>
            <person name="Fumanal B."/>
            <person name="Venisse J.S."/>
            <person name="Kohler A."/>
            <person name="de Oliveira R.R."/>
            <person name="Labutti K."/>
            <person name="Lipzen A."/>
            <person name="Lail K."/>
            <person name="Bauer D."/>
            <person name="Ohm R.A."/>
            <person name="Barry K.W."/>
            <person name="Spatafora J."/>
            <person name="Grigoriev I.V."/>
            <person name="Martin F.M."/>
            <person name="Pujade-Renaud V."/>
        </authorList>
    </citation>
    <scope>NUCLEOTIDE SEQUENCE [LARGE SCALE GENOMIC DNA]</scope>
    <source>
        <strain evidence="2 3">Philippines</strain>
    </source>
</reference>